<dbReference type="PANTHER" id="PTHR33406">
    <property type="entry name" value="MEMBRANE PROTEIN MJ1562-RELATED"/>
    <property type="match status" value="1"/>
</dbReference>
<feature type="transmembrane region" description="Helical" evidence="7">
    <location>
        <begin position="312"/>
        <end position="335"/>
    </location>
</feature>
<feature type="compositionally biased region" description="Basic and acidic residues" evidence="6">
    <location>
        <begin position="1"/>
        <end position="14"/>
    </location>
</feature>
<evidence type="ECO:0000256" key="5">
    <source>
        <dbReference type="ARBA" id="ARBA00023136"/>
    </source>
</evidence>
<feature type="transmembrane region" description="Helical" evidence="7">
    <location>
        <begin position="657"/>
        <end position="676"/>
    </location>
</feature>
<evidence type="ECO:0000256" key="1">
    <source>
        <dbReference type="ARBA" id="ARBA00004651"/>
    </source>
</evidence>
<comment type="subcellular location">
    <subcellularLocation>
        <location evidence="1">Cell membrane</location>
        <topology evidence="1">Multi-pass membrane protein</topology>
    </subcellularLocation>
</comment>
<evidence type="ECO:0000256" key="6">
    <source>
        <dbReference type="SAM" id="MobiDB-lite"/>
    </source>
</evidence>
<feature type="domain" description="SSD" evidence="8">
    <location>
        <begin position="241"/>
        <end position="366"/>
    </location>
</feature>
<feature type="transmembrane region" description="Helical" evidence="7">
    <location>
        <begin position="222"/>
        <end position="246"/>
    </location>
</feature>
<reference evidence="9 10" key="1">
    <citation type="submission" date="2019-06" db="EMBL/GenBank/DDBJ databases">
        <title>Description of Kitasatospora acidophila sp. nov. isolated from pine grove soil, and reclassification of Streptomyces novaecaesareae to Kitasatospora novaeceasareae comb. nov.</title>
        <authorList>
            <person name="Kim M.J."/>
        </authorList>
    </citation>
    <scope>NUCLEOTIDE SEQUENCE [LARGE SCALE GENOMIC DNA]</scope>
    <source>
        <strain evidence="9 10">MMS16-CNU292</strain>
    </source>
</reference>
<feature type="transmembrane region" description="Helical" evidence="7">
    <location>
        <begin position="612"/>
        <end position="636"/>
    </location>
</feature>
<dbReference type="OrthoDB" id="3445880at2"/>
<keyword evidence="2" id="KW-1003">Cell membrane</keyword>
<dbReference type="InterPro" id="IPR000731">
    <property type="entry name" value="SSD"/>
</dbReference>
<feature type="transmembrane region" description="Helical" evidence="7">
    <location>
        <begin position="266"/>
        <end position="291"/>
    </location>
</feature>
<feature type="transmembrane region" description="Helical" evidence="7">
    <location>
        <begin position="341"/>
        <end position="364"/>
    </location>
</feature>
<dbReference type="AlphaFoldDB" id="A0A540W1Y2"/>
<comment type="caution">
    <text evidence="9">The sequence shown here is derived from an EMBL/GenBank/DDBJ whole genome shotgun (WGS) entry which is preliminary data.</text>
</comment>
<dbReference type="SUPFAM" id="SSF82866">
    <property type="entry name" value="Multidrug efflux transporter AcrB transmembrane domain"/>
    <property type="match status" value="2"/>
</dbReference>
<evidence type="ECO:0000256" key="7">
    <source>
        <dbReference type="SAM" id="Phobius"/>
    </source>
</evidence>
<keyword evidence="5 7" id="KW-0472">Membrane</keyword>
<dbReference type="EMBL" id="VIGB01000003">
    <property type="protein sequence ID" value="TQF03038.1"/>
    <property type="molecule type" value="Genomic_DNA"/>
</dbReference>
<feature type="transmembrane region" description="Helical" evidence="7">
    <location>
        <begin position="404"/>
        <end position="426"/>
    </location>
</feature>
<evidence type="ECO:0000313" key="9">
    <source>
        <dbReference type="EMBL" id="TQF03038.1"/>
    </source>
</evidence>
<dbReference type="Pfam" id="PF03176">
    <property type="entry name" value="MMPL"/>
    <property type="match status" value="2"/>
</dbReference>
<dbReference type="GO" id="GO:0005886">
    <property type="term" value="C:plasma membrane"/>
    <property type="evidence" value="ECO:0007669"/>
    <property type="project" value="UniProtKB-SubCell"/>
</dbReference>
<evidence type="ECO:0000256" key="4">
    <source>
        <dbReference type="ARBA" id="ARBA00022989"/>
    </source>
</evidence>
<name>A0A540W1Y2_9ACTN</name>
<feature type="transmembrane region" description="Helical" evidence="7">
    <location>
        <begin position="688"/>
        <end position="710"/>
    </location>
</feature>
<organism evidence="9 10">
    <name type="scientific">Kitasatospora acidiphila</name>
    <dbReference type="NCBI Taxonomy" id="2567942"/>
    <lineage>
        <taxon>Bacteria</taxon>
        <taxon>Bacillati</taxon>
        <taxon>Actinomycetota</taxon>
        <taxon>Actinomycetes</taxon>
        <taxon>Kitasatosporales</taxon>
        <taxon>Streptomycetaceae</taxon>
        <taxon>Kitasatospora</taxon>
    </lineage>
</organism>
<gene>
    <name evidence="9" type="ORF">E6W39_13200</name>
</gene>
<dbReference type="PROSITE" id="PS50156">
    <property type="entry name" value="SSD"/>
    <property type="match status" value="1"/>
</dbReference>
<proteinExistence type="predicted"/>
<evidence type="ECO:0000256" key="2">
    <source>
        <dbReference type="ARBA" id="ARBA00022475"/>
    </source>
</evidence>
<evidence type="ECO:0000256" key="3">
    <source>
        <dbReference type="ARBA" id="ARBA00022692"/>
    </source>
</evidence>
<feature type="region of interest" description="Disordered" evidence="6">
    <location>
        <begin position="1"/>
        <end position="38"/>
    </location>
</feature>
<feature type="transmembrane region" description="Helical" evidence="7">
    <location>
        <begin position="545"/>
        <end position="564"/>
    </location>
</feature>
<protein>
    <submittedName>
        <fullName evidence="9">MMPL family transporter</fullName>
    </submittedName>
</protein>
<keyword evidence="4 7" id="KW-1133">Transmembrane helix</keyword>
<dbReference type="PANTHER" id="PTHR33406:SF13">
    <property type="entry name" value="MEMBRANE PROTEIN YDFJ"/>
    <property type="match status" value="1"/>
</dbReference>
<evidence type="ECO:0000313" key="10">
    <source>
        <dbReference type="Proteomes" id="UP000319103"/>
    </source>
</evidence>
<keyword evidence="10" id="KW-1185">Reference proteome</keyword>
<dbReference type="InterPro" id="IPR004869">
    <property type="entry name" value="MMPL_dom"/>
</dbReference>
<evidence type="ECO:0000259" key="8">
    <source>
        <dbReference type="PROSITE" id="PS50156"/>
    </source>
</evidence>
<dbReference type="InterPro" id="IPR050545">
    <property type="entry name" value="Mycobact_MmpL"/>
</dbReference>
<dbReference type="Gene3D" id="1.20.1640.10">
    <property type="entry name" value="Multidrug efflux transporter AcrB transmembrane domain"/>
    <property type="match status" value="2"/>
</dbReference>
<accession>A0A540W1Y2</accession>
<dbReference type="Proteomes" id="UP000319103">
    <property type="component" value="Unassembled WGS sequence"/>
</dbReference>
<keyword evidence="3 7" id="KW-0812">Transmembrane</keyword>
<feature type="transmembrane region" description="Helical" evidence="7">
    <location>
        <begin position="571"/>
        <end position="592"/>
    </location>
</feature>
<sequence length="736" mass="76159">MTKTDHSLVPHDGRANPSPRTTEGGRASRHPEQGEPSGLLGRLGLWAAGRLRLVSVLWLVVVAGLGSFAPQVTSSLAGAGWQANGSESVRVRELAQQHFDGNASSALQIVIAADRPVTDPAVQQVVDRATALLKTDPRIGEVVSPQPGATISRDGRTAVVLAGAKADTNAMVRAADDLKGPLRALSGAGIEVSATGASVLWSDFNAANHDAMMQSEMLSWPVTLAILVLAFGSLIAAGLPLLLTMAGLAASAGALVLLNHLTPTSIWAMNFAMMFALALGIDYALFIVVRFRGALARHGDARRAVGETMDTAGKAVALSGATVLVSLSAVLLVPAPAFRSMALGIMIAVTFVLAATLTLLPAVLGSLGVRVNAAALPFARPQDAAGSPRFAGWAERLWRHPLRYGVPAVMVLLALAVPVVGLRTAMPSITVIPTDSSARTGYVAVQKAFGAGAPGALQIVVPLAQAEAAVAVLRSTPGIAAVMPTANAADRSGFALVQAVAAVDPSDPALKTTVAELRRHLPGQALVGGAVVENLDLQAVLDAKTPLVVGVILALGFVLLLLALQAPLVALIGTVTNLLATAAAFGAARLVFQDGHGAGLIGFTAQGFLDGWAPVFFFAMIFAIAMDYTVFLLASAKEHYERTGNPREAVIGALAHSGRVVFAAAAVMVAVFFTFALSGPLPPKEMGIVLGLAVLLDATLVRLVLLPVLLRLTGRAAWWTPAWLSRLLPTLRFSHD</sequence>